<feature type="chain" id="PRO_5025635474" evidence="2">
    <location>
        <begin position="24"/>
        <end position="133"/>
    </location>
</feature>
<name>A0A6A3S0S6_9STRA</name>
<gene>
    <name evidence="3" type="ORF">PF007_g13174</name>
</gene>
<evidence type="ECO:0000256" key="2">
    <source>
        <dbReference type="SAM" id="SignalP"/>
    </source>
</evidence>
<keyword evidence="2" id="KW-0732">Signal</keyword>
<feature type="compositionally biased region" description="Low complexity" evidence="1">
    <location>
        <begin position="110"/>
        <end position="126"/>
    </location>
</feature>
<dbReference type="EMBL" id="QXFZ01000717">
    <property type="protein sequence ID" value="KAE9107063.1"/>
    <property type="molecule type" value="Genomic_DNA"/>
</dbReference>
<reference evidence="3 4" key="1">
    <citation type="submission" date="2018-08" db="EMBL/GenBank/DDBJ databases">
        <title>Genomic investigation of the strawberry pathogen Phytophthora fragariae indicates pathogenicity is determined by transcriptional variation in three key races.</title>
        <authorList>
            <person name="Adams T.M."/>
            <person name="Armitage A.D."/>
            <person name="Sobczyk M.K."/>
            <person name="Bates H.J."/>
            <person name="Dunwell J.M."/>
            <person name="Nellist C.F."/>
            <person name="Harrison R.J."/>
        </authorList>
    </citation>
    <scope>NUCLEOTIDE SEQUENCE [LARGE SCALE GENOMIC DNA]</scope>
    <source>
        <strain evidence="3 4">NOV-71</strain>
    </source>
</reference>
<evidence type="ECO:0000256" key="1">
    <source>
        <dbReference type="SAM" id="MobiDB-lite"/>
    </source>
</evidence>
<feature type="region of interest" description="Disordered" evidence="1">
    <location>
        <begin position="105"/>
        <end position="133"/>
    </location>
</feature>
<dbReference type="AlphaFoldDB" id="A0A6A3S0S6"/>
<comment type="caution">
    <text evidence="3">The sequence shown here is derived from an EMBL/GenBank/DDBJ whole genome shotgun (WGS) entry which is preliminary data.</text>
</comment>
<proteinExistence type="predicted"/>
<organism evidence="3 4">
    <name type="scientific">Phytophthora fragariae</name>
    <dbReference type="NCBI Taxonomy" id="53985"/>
    <lineage>
        <taxon>Eukaryota</taxon>
        <taxon>Sar</taxon>
        <taxon>Stramenopiles</taxon>
        <taxon>Oomycota</taxon>
        <taxon>Peronosporomycetes</taxon>
        <taxon>Peronosporales</taxon>
        <taxon>Peronosporaceae</taxon>
        <taxon>Phytophthora</taxon>
    </lineage>
</organism>
<protein>
    <submittedName>
        <fullName evidence="3">Uncharacterized protein</fullName>
    </submittedName>
</protein>
<accession>A0A6A3S0S6</accession>
<evidence type="ECO:0000313" key="3">
    <source>
        <dbReference type="EMBL" id="KAE9107063.1"/>
    </source>
</evidence>
<dbReference type="Proteomes" id="UP000441208">
    <property type="component" value="Unassembled WGS sequence"/>
</dbReference>
<evidence type="ECO:0000313" key="4">
    <source>
        <dbReference type="Proteomes" id="UP000441208"/>
    </source>
</evidence>
<sequence length="133" mass="12697">MVSSSNIFALCIATVALSSGVRAEQAVAQTLGHIHGLHGLHGLGVGVGGLGVYGPGVYGPGLYGPGVYGGAYGPGVYGSGVYGPGVGIGAAPAVPYNSAPAPAVQNSYPSTNGGATASASATASAGRKLRAQE</sequence>
<feature type="signal peptide" evidence="2">
    <location>
        <begin position="1"/>
        <end position="23"/>
    </location>
</feature>